<evidence type="ECO:0000313" key="1">
    <source>
        <dbReference type="EMBL" id="CAG8850869.1"/>
    </source>
</evidence>
<dbReference type="EMBL" id="CAJVQC010173039">
    <property type="protein sequence ID" value="CAG8850869.1"/>
    <property type="molecule type" value="Genomic_DNA"/>
</dbReference>
<evidence type="ECO:0000313" key="2">
    <source>
        <dbReference type="Proteomes" id="UP000789920"/>
    </source>
</evidence>
<comment type="caution">
    <text evidence="1">The sequence shown here is derived from an EMBL/GenBank/DDBJ whole genome shotgun (WGS) entry which is preliminary data.</text>
</comment>
<sequence length="132" mass="15144">MSTTPYLITDSSAESSSEDIQHSFQATNFDHTENYINLKGPINSSSKNSNKHDCHEHSAKIGRSKEKRLRIRRKLDLVCEYIDELSDELSDEAFKICKICKSKWAEGTSISTVKRHFQKKHPLIFKGLQKDS</sequence>
<reference evidence="1" key="1">
    <citation type="submission" date="2021-06" db="EMBL/GenBank/DDBJ databases">
        <authorList>
            <person name="Kallberg Y."/>
            <person name="Tangrot J."/>
            <person name="Rosling A."/>
        </authorList>
    </citation>
    <scope>NUCLEOTIDE SEQUENCE</scope>
    <source>
        <strain evidence="1">MA461A</strain>
    </source>
</reference>
<gene>
    <name evidence="1" type="ORF">RPERSI_LOCUS36300</name>
</gene>
<feature type="non-terminal residue" evidence="1">
    <location>
        <position position="132"/>
    </location>
</feature>
<name>A0ACA9SZ07_9GLOM</name>
<accession>A0ACA9SZ07</accession>
<protein>
    <submittedName>
        <fullName evidence="1">33537_t:CDS:1</fullName>
    </submittedName>
</protein>
<keyword evidence="2" id="KW-1185">Reference proteome</keyword>
<proteinExistence type="predicted"/>
<dbReference type="Proteomes" id="UP000789920">
    <property type="component" value="Unassembled WGS sequence"/>
</dbReference>
<organism evidence="1 2">
    <name type="scientific">Racocetra persica</name>
    <dbReference type="NCBI Taxonomy" id="160502"/>
    <lineage>
        <taxon>Eukaryota</taxon>
        <taxon>Fungi</taxon>
        <taxon>Fungi incertae sedis</taxon>
        <taxon>Mucoromycota</taxon>
        <taxon>Glomeromycotina</taxon>
        <taxon>Glomeromycetes</taxon>
        <taxon>Diversisporales</taxon>
        <taxon>Gigasporaceae</taxon>
        <taxon>Racocetra</taxon>
    </lineage>
</organism>